<dbReference type="AlphaFoldDB" id="A0A8T0NF80"/>
<gene>
    <name evidence="1" type="ORF">PVAP13_9KG212770</name>
</gene>
<evidence type="ECO:0000313" key="2">
    <source>
        <dbReference type="Proteomes" id="UP000823388"/>
    </source>
</evidence>
<reference evidence="1" key="1">
    <citation type="submission" date="2020-05" db="EMBL/GenBank/DDBJ databases">
        <title>WGS assembly of Panicum virgatum.</title>
        <authorList>
            <person name="Lovell J.T."/>
            <person name="Jenkins J."/>
            <person name="Shu S."/>
            <person name="Juenger T.E."/>
            <person name="Schmutz J."/>
        </authorList>
    </citation>
    <scope>NUCLEOTIDE SEQUENCE</scope>
    <source>
        <strain evidence="1">AP13</strain>
    </source>
</reference>
<accession>A0A8T0NF80</accession>
<organism evidence="1 2">
    <name type="scientific">Panicum virgatum</name>
    <name type="common">Blackwell switchgrass</name>
    <dbReference type="NCBI Taxonomy" id="38727"/>
    <lineage>
        <taxon>Eukaryota</taxon>
        <taxon>Viridiplantae</taxon>
        <taxon>Streptophyta</taxon>
        <taxon>Embryophyta</taxon>
        <taxon>Tracheophyta</taxon>
        <taxon>Spermatophyta</taxon>
        <taxon>Magnoliopsida</taxon>
        <taxon>Liliopsida</taxon>
        <taxon>Poales</taxon>
        <taxon>Poaceae</taxon>
        <taxon>PACMAD clade</taxon>
        <taxon>Panicoideae</taxon>
        <taxon>Panicodae</taxon>
        <taxon>Paniceae</taxon>
        <taxon>Panicinae</taxon>
        <taxon>Panicum</taxon>
        <taxon>Panicum sect. Hiantes</taxon>
    </lineage>
</organism>
<comment type="caution">
    <text evidence="1">The sequence shown here is derived from an EMBL/GenBank/DDBJ whole genome shotgun (WGS) entry which is preliminary data.</text>
</comment>
<keyword evidence="2" id="KW-1185">Reference proteome</keyword>
<sequence length="138" mass="15703">MENAMYYLSSQLVVTNKLGVEHYLQLVLLMVPLFKKTLVETVHENMSSQTLNDVTELDTKYATGNIQLHKLLTILLLMSCRNGSAHQKQTKNQWIIGENKVFYFHHSSLRVHTIVLCPDVLNPLPSFAFGKGNLHAHT</sequence>
<dbReference type="EMBL" id="CM029053">
    <property type="protein sequence ID" value="KAG2548661.1"/>
    <property type="molecule type" value="Genomic_DNA"/>
</dbReference>
<protein>
    <submittedName>
        <fullName evidence="1">Uncharacterized protein</fullName>
    </submittedName>
</protein>
<dbReference type="Proteomes" id="UP000823388">
    <property type="component" value="Chromosome 9K"/>
</dbReference>
<evidence type="ECO:0000313" key="1">
    <source>
        <dbReference type="EMBL" id="KAG2548661.1"/>
    </source>
</evidence>
<name>A0A8T0NF80_PANVG</name>
<proteinExistence type="predicted"/>